<protein>
    <submittedName>
        <fullName evidence="1">2790_t:CDS:1</fullName>
    </submittedName>
</protein>
<dbReference type="OrthoDB" id="2420613at2759"/>
<evidence type="ECO:0000313" key="1">
    <source>
        <dbReference type="EMBL" id="CAG8466867.1"/>
    </source>
</evidence>
<accession>A0A9N8VUC8</accession>
<keyword evidence="2" id="KW-1185">Reference proteome</keyword>
<proteinExistence type="predicted"/>
<comment type="caution">
    <text evidence="1">The sequence shown here is derived from an EMBL/GenBank/DDBJ whole genome shotgun (WGS) entry which is preliminary data.</text>
</comment>
<reference evidence="1" key="1">
    <citation type="submission" date="2021-06" db="EMBL/GenBank/DDBJ databases">
        <authorList>
            <person name="Kallberg Y."/>
            <person name="Tangrot J."/>
            <person name="Rosling A."/>
        </authorList>
    </citation>
    <scope>NUCLEOTIDE SEQUENCE</scope>
    <source>
        <strain evidence="1">AZ414A</strain>
    </source>
</reference>
<organism evidence="1 2">
    <name type="scientific">Diversispora eburnea</name>
    <dbReference type="NCBI Taxonomy" id="1213867"/>
    <lineage>
        <taxon>Eukaryota</taxon>
        <taxon>Fungi</taxon>
        <taxon>Fungi incertae sedis</taxon>
        <taxon>Mucoromycota</taxon>
        <taxon>Glomeromycotina</taxon>
        <taxon>Glomeromycetes</taxon>
        <taxon>Diversisporales</taxon>
        <taxon>Diversisporaceae</taxon>
        <taxon>Diversispora</taxon>
    </lineage>
</organism>
<evidence type="ECO:0000313" key="2">
    <source>
        <dbReference type="Proteomes" id="UP000789706"/>
    </source>
</evidence>
<dbReference type="AlphaFoldDB" id="A0A9N8VUC8"/>
<sequence length="53" mass="6052">MSSDNKTIVFNTLKTLYIQFEESKNDFFSDDSYGEDFFAPGSFSDLFGGQEAY</sequence>
<name>A0A9N8VUC8_9GLOM</name>
<dbReference type="EMBL" id="CAJVPK010000174">
    <property type="protein sequence ID" value="CAG8466867.1"/>
    <property type="molecule type" value="Genomic_DNA"/>
</dbReference>
<dbReference type="Proteomes" id="UP000789706">
    <property type="component" value="Unassembled WGS sequence"/>
</dbReference>
<gene>
    <name evidence="1" type="ORF">DEBURN_LOCUS2961</name>
</gene>